<keyword evidence="2 5" id="KW-0812">Transmembrane</keyword>
<keyword evidence="7" id="KW-1185">Reference proteome</keyword>
<sequence>MIIDTAIIFICYALVMRGSSSGLWSSLVNLLINSGAVFIAYYFYMPLASKLDSLIPFPKTKAYSMNYTYHFDNLEQRFDDVIAFIIIALVARLLLQFVIGVLSNAFHSQRPHLISRLLGIAPSLIVALFIISLGLYTVSLYPNETIQHQLATSFLSNALLNEIPYISNFVQHI</sequence>
<protein>
    <submittedName>
        <fullName evidence="6">CvpA family protein</fullName>
    </submittedName>
</protein>
<dbReference type="PANTHER" id="PTHR37306">
    <property type="entry name" value="COLICIN V PRODUCTION PROTEIN"/>
    <property type="match status" value="1"/>
</dbReference>
<dbReference type="Proteomes" id="UP001209553">
    <property type="component" value="Unassembled WGS sequence"/>
</dbReference>
<comment type="caution">
    <text evidence="6">The sequence shown here is derived from an EMBL/GenBank/DDBJ whole genome shotgun (WGS) entry which is preliminary data.</text>
</comment>
<keyword evidence="3 5" id="KW-1133">Transmembrane helix</keyword>
<dbReference type="InterPro" id="IPR003825">
    <property type="entry name" value="Colicin-V_CvpA"/>
</dbReference>
<evidence type="ECO:0000256" key="4">
    <source>
        <dbReference type="ARBA" id="ARBA00023136"/>
    </source>
</evidence>
<reference evidence="6 7" key="1">
    <citation type="journal article" date="2023" name="Int. J. Syst. Evol. Microbiol.">
        <title>Streptococcus sciuri sp. nov., Staphylococcus marylandisciuri sp. nov. and Staphylococcus americanisciuri sp. nov., isolated from faeces of eastern grey squirrel (Sciurus carolinensis).</title>
        <authorList>
            <person name="Volokhov D.V."/>
            <person name="Zagorodnyaya T.A."/>
            <person name="Furtak V.A."/>
            <person name="Nattanmai G."/>
            <person name="Randall L."/>
            <person name="Jose S."/>
            <person name="Gao Y."/>
            <person name="Eisenberg T."/>
            <person name="Delmonte P."/>
            <person name="Blom J."/>
            <person name="Mitchell K.K."/>
        </authorList>
    </citation>
    <scope>NUCLEOTIDE SEQUENCE [LARGE SCALE GENOMIC DNA]</scope>
    <source>
        <strain evidence="6 7">SQ8-PEA</strain>
    </source>
</reference>
<feature type="transmembrane region" description="Helical" evidence="5">
    <location>
        <begin position="81"/>
        <end position="105"/>
    </location>
</feature>
<organism evidence="6 7">
    <name type="scientific">Staphylococcus marylandisciuri</name>
    <dbReference type="NCBI Taxonomy" id="2981529"/>
    <lineage>
        <taxon>Bacteria</taxon>
        <taxon>Bacillati</taxon>
        <taxon>Bacillota</taxon>
        <taxon>Bacilli</taxon>
        <taxon>Bacillales</taxon>
        <taxon>Staphylococcaceae</taxon>
        <taxon>Staphylococcus</taxon>
    </lineage>
</organism>
<dbReference type="PANTHER" id="PTHR37306:SF1">
    <property type="entry name" value="COLICIN V PRODUCTION PROTEIN"/>
    <property type="match status" value="1"/>
</dbReference>
<dbReference type="EMBL" id="JAOPKZ010000004">
    <property type="protein sequence ID" value="MCU5745701.1"/>
    <property type="molecule type" value="Genomic_DNA"/>
</dbReference>
<evidence type="ECO:0000313" key="7">
    <source>
        <dbReference type="Proteomes" id="UP001209553"/>
    </source>
</evidence>
<feature type="transmembrane region" description="Helical" evidence="5">
    <location>
        <begin position="23"/>
        <end position="44"/>
    </location>
</feature>
<accession>A0ABT2QNZ2</accession>
<evidence type="ECO:0000256" key="3">
    <source>
        <dbReference type="ARBA" id="ARBA00022989"/>
    </source>
</evidence>
<evidence type="ECO:0000313" key="6">
    <source>
        <dbReference type="EMBL" id="MCU5745701.1"/>
    </source>
</evidence>
<proteinExistence type="predicted"/>
<dbReference type="Pfam" id="PF02674">
    <property type="entry name" value="Colicin_V"/>
    <property type="match status" value="1"/>
</dbReference>
<name>A0ABT2QNZ2_9STAP</name>
<gene>
    <name evidence="6" type="ORF">N9R04_03060</name>
</gene>
<comment type="subcellular location">
    <subcellularLocation>
        <location evidence="1">Membrane</location>
        <topology evidence="1">Multi-pass membrane protein</topology>
    </subcellularLocation>
</comment>
<feature type="transmembrane region" description="Helical" evidence="5">
    <location>
        <begin position="117"/>
        <end position="138"/>
    </location>
</feature>
<evidence type="ECO:0000256" key="1">
    <source>
        <dbReference type="ARBA" id="ARBA00004141"/>
    </source>
</evidence>
<evidence type="ECO:0000256" key="2">
    <source>
        <dbReference type="ARBA" id="ARBA00022692"/>
    </source>
</evidence>
<evidence type="ECO:0000256" key="5">
    <source>
        <dbReference type="SAM" id="Phobius"/>
    </source>
</evidence>
<keyword evidence="4 5" id="KW-0472">Membrane</keyword>